<dbReference type="AlphaFoldDB" id="A0A1W1I940"/>
<dbReference type="InterPro" id="IPR038444">
    <property type="entry name" value="DUF465_sf"/>
</dbReference>
<dbReference type="InterPro" id="IPR007420">
    <property type="entry name" value="DUF465"/>
</dbReference>
<organism evidence="2 3">
    <name type="scientific">Nitrospira japonica</name>
    <dbReference type="NCBI Taxonomy" id="1325564"/>
    <lineage>
        <taxon>Bacteria</taxon>
        <taxon>Pseudomonadati</taxon>
        <taxon>Nitrospirota</taxon>
        <taxon>Nitrospiria</taxon>
        <taxon>Nitrospirales</taxon>
        <taxon>Nitrospiraceae</taxon>
        <taxon>Nitrospira</taxon>
    </lineage>
</organism>
<sequence>MLTDNVIMERLRQSNTEFRELEESHHRLDLELNDLQRRHVLTPAEELSKKQLQKEKLAKKDKMAEMIRVYRDHGLQATAH</sequence>
<dbReference type="KEGG" id="nja:NSJP_3370"/>
<evidence type="ECO:0000313" key="3">
    <source>
        <dbReference type="Proteomes" id="UP000192042"/>
    </source>
</evidence>
<evidence type="ECO:0000313" key="2">
    <source>
        <dbReference type="EMBL" id="SLM49537.1"/>
    </source>
</evidence>
<dbReference type="STRING" id="1325564.NSJP_3370"/>
<dbReference type="Pfam" id="PF04325">
    <property type="entry name" value="DUF465"/>
    <property type="match status" value="1"/>
</dbReference>
<dbReference type="RefSeq" id="WP_080887740.1">
    <property type="nucleotide sequence ID" value="NZ_LT828648.1"/>
</dbReference>
<evidence type="ECO:0000256" key="1">
    <source>
        <dbReference type="SAM" id="Coils"/>
    </source>
</evidence>
<dbReference type="Proteomes" id="UP000192042">
    <property type="component" value="Chromosome I"/>
</dbReference>
<gene>
    <name evidence="2" type="ORF">NSJP_3370</name>
</gene>
<keyword evidence="1" id="KW-0175">Coiled coil</keyword>
<accession>A0A1W1I940</accession>
<dbReference type="Gene3D" id="6.10.280.50">
    <property type="match status" value="1"/>
</dbReference>
<dbReference type="EMBL" id="LT828648">
    <property type="protein sequence ID" value="SLM49537.1"/>
    <property type="molecule type" value="Genomic_DNA"/>
</dbReference>
<dbReference type="OrthoDB" id="9807685at2"/>
<proteinExistence type="predicted"/>
<feature type="coiled-coil region" evidence="1">
    <location>
        <begin position="11"/>
        <end position="38"/>
    </location>
</feature>
<evidence type="ECO:0008006" key="4">
    <source>
        <dbReference type="Google" id="ProtNLM"/>
    </source>
</evidence>
<protein>
    <recommendedName>
        <fullName evidence="4">DUF465 domain-containing protein</fullName>
    </recommendedName>
</protein>
<name>A0A1W1I940_9BACT</name>
<keyword evidence="3" id="KW-1185">Reference proteome</keyword>
<reference evidence="2 3" key="1">
    <citation type="submission" date="2017-03" db="EMBL/GenBank/DDBJ databases">
        <authorList>
            <person name="Afonso C.L."/>
            <person name="Miller P.J."/>
            <person name="Scott M.A."/>
            <person name="Spackman E."/>
            <person name="Goraichik I."/>
            <person name="Dimitrov K.M."/>
            <person name="Suarez D.L."/>
            <person name="Swayne D.E."/>
        </authorList>
    </citation>
    <scope>NUCLEOTIDE SEQUENCE [LARGE SCALE GENOMIC DNA]</scope>
    <source>
        <strain evidence="2">Genome sequencing of Nitrospira japonica strain NJ11</strain>
    </source>
</reference>